<feature type="region of interest" description="Disordered" evidence="1">
    <location>
        <begin position="20"/>
        <end position="49"/>
    </location>
</feature>
<dbReference type="AlphaFoldDB" id="A0A4Z2HV89"/>
<evidence type="ECO:0000313" key="3">
    <source>
        <dbReference type="Proteomes" id="UP000314294"/>
    </source>
</evidence>
<gene>
    <name evidence="2" type="ORF">EYF80_020107</name>
</gene>
<accession>A0A4Z2HV89</accession>
<dbReference type="EMBL" id="SRLO01000173">
    <property type="protein sequence ID" value="TNN69617.1"/>
    <property type="molecule type" value="Genomic_DNA"/>
</dbReference>
<evidence type="ECO:0000313" key="2">
    <source>
        <dbReference type="EMBL" id="TNN69617.1"/>
    </source>
</evidence>
<evidence type="ECO:0000256" key="1">
    <source>
        <dbReference type="SAM" id="MobiDB-lite"/>
    </source>
</evidence>
<organism evidence="2 3">
    <name type="scientific">Liparis tanakae</name>
    <name type="common">Tanaka's snailfish</name>
    <dbReference type="NCBI Taxonomy" id="230148"/>
    <lineage>
        <taxon>Eukaryota</taxon>
        <taxon>Metazoa</taxon>
        <taxon>Chordata</taxon>
        <taxon>Craniata</taxon>
        <taxon>Vertebrata</taxon>
        <taxon>Euteleostomi</taxon>
        <taxon>Actinopterygii</taxon>
        <taxon>Neopterygii</taxon>
        <taxon>Teleostei</taxon>
        <taxon>Neoteleostei</taxon>
        <taxon>Acanthomorphata</taxon>
        <taxon>Eupercaria</taxon>
        <taxon>Perciformes</taxon>
        <taxon>Cottioidei</taxon>
        <taxon>Cottales</taxon>
        <taxon>Liparidae</taxon>
        <taxon>Liparis</taxon>
    </lineage>
</organism>
<sequence>MSLYVGDVTWPWKVYDCTRTSPKRQPHLKEGGKVKEGNNKHHKPREERRRIGTSATALQLHFHSVLVGHDVGVGHNLPVFRHNKARTAGHRHFPLGIAMGMCTGAFGTSTPQSCSVS</sequence>
<feature type="compositionally biased region" description="Basic and acidic residues" evidence="1">
    <location>
        <begin position="27"/>
        <end position="49"/>
    </location>
</feature>
<keyword evidence="3" id="KW-1185">Reference proteome</keyword>
<proteinExistence type="predicted"/>
<name>A0A4Z2HV89_9TELE</name>
<comment type="caution">
    <text evidence="2">The sequence shown here is derived from an EMBL/GenBank/DDBJ whole genome shotgun (WGS) entry which is preliminary data.</text>
</comment>
<dbReference type="Proteomes" id="UP000314294">
    <property type="component" value="Unassembled WGS sequence"/>
</dbReference>
<protein>
    <submittedName>
        <fullName evidence="2">Uncharacterized protein</fullName>
    </submittedName>
</protein>
<reference evidence="2 3" key="1">
    <citation type="submission" date="2019-03" db="EMBL/GenBank/DDBJ databases">
        <title>First draft genome of Liparis tanakae, snailfish: a comprehensive survey of snailfish specific genes.</title>
        <authorList>
            <person name="Kim W."/>
            <person name="Song I."/>
            <person name="Jeong J.-H."/>
            <person name="Kim D."/>
            <person name="Kim S."/>
            <person name="Ryu S."/>
            <person name="Song J.Y."/>
            <person name="Lee S.K."/>
        </authorList>
    </citation>
    <scope>NUCLEOTIDE SEQUENCE [LARGE SCALE GENOMIC DNA]</scope>
    <source>
        <tissue evidence="2">Muscle</tissue>
    </source>
</reference>